<dbReference type="EMBL" id="CALTRL010001950">
    <property type="protein sequence ID" value="CAH7674231.1"/>
    <property type="molecule type" value="Genomic_DNA"/>
</dbReference>
<reference evidence="1" key="1">
    <citation type="submission" date="2022-06" db="EMBL/GenBank/DDBJ databases">
        <authorList>
            <consortium name="SYNGENTA / RWTH Aachen University"/>
        </authorList>
    </citation>
    <scope>NUCLEOTIDE SEQUENCE</scope>
</reference>
<evidence type="ECO:0000313" key="2">
    <source>
        <dbReference type="Proteomes" id="UP001153365"/>
    </source>
</evidence>
<comment type="caution">
    <text evidence="1">The sequence shown here is derived from an EMBL/GenBank/DDBJ whole genome shotgun (WGS) entry which is preliminary data.</text>
</comment>
<evidence type="ECO:0000313" key="1">
    <source>
        <dbReference type="EMBL" id="CAH7674231.1"/>
    </source>
</evidence>
<accession>A0AAV0AVZ7</accession>
<protein>
    <submittedName>
        <fullName evidence="1">Uncharacterized protein</fullName>
    </submittedName>
</protein>
<dbReference type="Proteomes" id="UP001153365">
    <property type="component" value="Unassembled WGS sequence"/>
</dbReference>
<organism evidence="1 2">
    <name type="scientific">Phakopsora pachyrhizi</name>
    <name type="common">Asian soybean rust disease fungus</name>
    <dbReference type="NCBI Taxonomy" id="170000"/>
    <lineage>
        <taxon>Eukaryota</taxon>
        <taxon>Fungi</taxon>
        <taxon>Dikarya</taxon>
        <taxon>Basidiomycota</taxon>
        <taxon>Pucciniomycotina</taxon>
        <taxon>Pucciniomycetes</taxon>
        <taxon>Pucciniales</taxon>
        <taxon>Phakopsoraceae</taxon>
        <taxon>Phakopsora</taxon>
    </lineage>
</organism>
<gene>
    <name evidence="1" type="ORF">PPACK8108_LOCUS9143</name>
</gene>
<dbReference type="AlphaFoldDB" id="A0AAV0AVZ7"/>
<sequence length="99" mass="11487">MRIIKATKEIVKEEGKSDQPLQDICIDLGESDIDDIEDWNQFDEFEEDIKISGSERVGDDYQEGDDNGTKLIFKDQLQYGSLNIKESFLVMRDEEFFPS</sequence>
<proteinExistence type="predicted"/>
<name>A0AAV0AVZ7_PHAPC</name>
<keyword evidence="2" id="KW-1185">Reference proteome</keyword>